<evidence type="ECO:0000256" key="1">
    <source>
        <dbReference type="PIRNR" id="PIRNR007764"/>
    </source>
</evidence>
<comment type="subcellular location">
    <subcellularLocation>
        <location evidence="1">Nucleus</location>
    </subcellularLocation>
</comment>
<dbReference type="VEuPathDB" id="MicrosporidiaDB:M153_3100028061"/>
<sequence length="168" mass="20326">MHPFYRKFFDAYRNEKNTRRLLPFQTEILDKLKQEIDEQAEYIKQIKDAKQYKVIYEQELENIKYFYIDYIKTRLIKIQKDFYLDEYLMSKNEAVFYNKFLDYFKSSDMYVEEGESQPNFECVGFIAKEDIGNVMIENNSIDISIGDFFVVKYVEIEDLLLQGKIVLV</sequence>
<dbReference type="Gene3D" id="1.20.58.1030">
    <property type="match status" value="1"/>
</dbReference>
<dbReference type="Proteomes" id="UP000051530">
    <property type="component" value="Unassembled WGS sequence"/>
</dbReference>
<protein>
    <recommendedName>
        <fullName evidence="1">DNA replication complex GINS protein SLD5</fullName>
    </recommendedName>
</protein>
<dbReference type="GO" id="GO:0000811">
    <property type="term" value="C:GINS complex"/>
    <property type="evidence" value="ECO:0007669"/>
    <property type="project" value="UniProtKB-UniRule"/>
</dbReference>
<keyword evidence="1" id="KW-0539">Nucleus</keyword>
<accession>A0A0R0M0N7</accession>
<organism evidence="2 3">
    <name type="scientific">Pseudoloma neurophilia</name>
    <dbReference type="NCBI Taxonomy" id="146866"/>
    <lineage>
        <taxon>Eukaryota</taxon>
        <taxon>Fungi</taxon>
        <taxon>Fungi incertae sedis</taxon>
        <taxon>Microsporidia</taxon>
        <taxon>Pseudoloma</taxon>
    </lineage>
</organism>
<dbReference type="GO" id="GO:0006261">
    <property type="term" value="P:DNA-templated DNA replication"/>
    <property type="evidence" value="ECO:0007669"/>
    <property type="project" value="InterPro"/>
</dbReference>
<dbReference type="OrthoDB" id="338231at2759"/>
<keyword evidence="1" id="KW-0235">DNA replication</keyword>
<dbReference type="PIRSF" id="PIRSF007764">
    <property type="entry name" value="Sld5"/>
    <property type="match status" value="1"/>
</dbReference>
<name>A0A0R0M0N7_9MICR</name>
<dbReference type="PANTHER" id="PTHR21206:SF0">
    <property type="entry name" value="DNA REPLICATION COMPLEX GINS PROTEIN SLD5"/>
    <property type="match status" value="1"/>
</dbReference>
<dbReference type="GO" id="GO:0000727">
    <property type="term" value="P:double-strand break repair via break-induced replication"/>
    <property type="evidence" value="ECO:0007669"/>
    <property type="project" value="TreeGrafter"/>
</dbReference>
<dbReference type="PANTHER" id="PTHR21206">
    <property type="entry name" value="SLD5 PROTEIN"/>
    <property type="match status" value="1"/>
</dbReference>
<dbReference type="InterPro" id="IPR008591">
    <property type="entry name" value="GINS_Sld5"/>
</dbReference>
<comment type="function">
    <text evidence="1">The GINS complex plays an essential role in the initiation of DNA replication.</text>
</comment>
<comment type="caution">
    <text evidence="2">The sequence shown here is derived from an EMBL/GenBank/DDBJ whole genome shotgun (WGS) entry which is preliminary data.</text>
</comment>
<proteinExistence type="inferred from homology"/>
<dbReference type="AlphaFoldDB" id="A0A0R0M0N7"/>
<dbReference type="SUPFAM" id="SSF158573">
    <property type="entry name" value="GINS helical bundle-like"/>
    <property type="match status" value="1"/>
</dbReference>
<keyword evidence="3" id="KW-1185">Reference proteome</keyword>
<gene>
    <name evidence="2" type="ORF">M153_3100028061</name>
</gene>
<dbReference type="EMBL" id="LGUB01000006">
    <property type="protein sequence ID" value="KRH95101.1"/>
    <property type="molecule type" value="Genomic_DNA"/>
</dbReference>
<evidence type="ECO:0000313" key="3">
    <source>
        <dbReference type="Proteomes" id="UP000051530"/>
    </source>
</evidence>
<reference evidence="2 3" key="1">
    <citation type="submission" date="2015-07" db="EMBL/GenBank/DDBJ databases">
        <title>The genome of Pseudoloma neurophilia, a relevant intracellular parasite of the zebrafish.</title>
        <authorList>
            <person name="Ndikumana S."/>
            <person name="Pelin A."/>
            <person name="Sanders J."/>
            <person name="Corradi N."/>
        </authorList>
    </citation>
    <scope>NUCLEOTIDE SEQUENCE [LARGE SCALE GENOMIC DNA]</scope>
    <source>
        <strain evidence="2 3">MK1</strain>
    </source>
</reference>
<dbReference type="InterPro" id="IPR036224">
    <property type="entry name" value="GINS_bundle-like_dom_sf"/>
</dbReference>
<evidence type="ECO:0000313" key="2">
    <source>
        <dbReference type="EMBL" id="KRH95101.1"/>
    </source>
</evidence>
<comment type="similarity">
    <text evidence="1">Belongs to the GINS4/SLD5 family.</text>
</comment>